<gene>
    <name evidence="2" type="ORF">PGB34_10820</name>
</gene>
<evidence type="ECO:0000256" key="1">
    <source>
        <dbReference type="SAM" id="Phobius"/>
    </source>
</evidence>
<accession>A0AAE3T110</accession>
<feature type="transmembrane region" description="Helical" evidence="1">
    <location>
        <begin position="119"/>
        <end position="139"/>
    </location>
</feature>
<keyword evidence="1" id="KW-0472">Membrane</keyword>
<name>A0AAE3T110_9BURK</name>
<sequence>MTEHERTQCATLAALLHAGALVGLWGFALSAISAAVLALLMPDLSFTATLSFGCAALLGLLERYFAFRLRFDEKLFDGLARGHVVSLLSLDVALERLGLRTAPRAERGLEERMRATRQLLRRHAVVVVCQSLMFVLALMTETLR</sequence>
<comment type="caution">
    <text evidence="2">The sequence shown here is derived from an EMBL/GenBank/DDBJ whole genome shotgun (WGS) entry which is preliminary data.</text>
</comment>
<dbReference type="Proteomes" id="UP001212602">
    <property type="component" value="Unassembled WGS sequence"/>
</dbReference>
<feature type="transmembrane region" description="Helical" evidence="1">
    <location>
        <begin position="12"/>
        <end position="40"/>
    </location>
</feature>
<keyword evidence="1" id="KW-0812">Transmembrane</keyword>
<dbReference type="EMBL" id="JAQIPB010000003">
    <property type="protein sequence ID" value="MDA7416857.1"/>
    <property type="molecule type" value="Genomic_DNA"/>
</dbReference>
<keyword evidence="3" id="KW-1185">Reference proteome</keyword>
<keyword evidence="1" id="KW-1133">Transmembrane helix</keyword>
<feature type="transmembrane region" description="Helical" evidence="1">
    <location>
        <begin position="46"/>
        <end position="66"/>
    </location>
</feature>
<organism evidence="2 3">
    <name type="scientific">Xenophilus arseniciresistens</name>
    <dbReference type="NCBI Taxonomy" id="1283306"/>
    <lineage>
        <taxon>Bacteria</taxon>
        <taxon>Pseudomonadati</taxon>
        <taxon>Pseudomonadota</taxon>
        <taxon>Betaproteobacteria</taxon>
        <taxon>Burkholderiales</taxon>
        <taxon>Comamonadaceae</taxon>
        <taxon>Xenophilus</taxon>
    </lineage>
</organism>
<evidence type="ECO:0000313" key="2">
    <source>
        <dbReference type="EMBL" id="MDA7416857.1"/>
    </source>
</evidence>
<evidence type="ECO:0000313" key="3">
    <source>
        <dbReference type="Proteomes" id="UP001212602"/>
    </source>
</evidence>
<dbReference type="RefSeq" id="WP_271428083.1">
    <property type="nucleotide sequence ID" value="NZ_JAQIPB010000003.1"/>
</dbReference>
<dbReference type="AlphaFoldDB" id="A0AAE3T110"/>
<protein>
    <submittedName>
        <fullName evidence="2">Uncharacterized protein</fullName>
    </submittedName>
</protein>
<proteinExistence type="predicted"/>
<reference evidence="2" key="1">
    <citation type="submission" date="2023-01" db="EMBL/GenBank/DDBJ databases">
        <title>Xenophilus mangrovi sp. nov., isolated from soil of Mangrove nature reserve.</title>
        <authorList>
            <person name="Xu S."/>
            <person name="Liu Z."/>
            <person name="Xu Y."/>
        </authorList>
    </citation>
    <scope>NUCLEOTIDE SEQUENCE</scope>
    <source>
        <strain evidence="2">YW8</strain>
    </source>
</reference>